<gene>
    <name evidence="2" type="ORF">T11_14101</name>
</gene>
<name>A0A0V1GUP8_9BILA</name>
<proteinExistence type="predicted"/>
<sequence>MGGATRLSVVGLAHLSRLLQTVMMVTSGTLCLWQNCGFIVQLLSLSWSCGNNLNIQDVKIEICLWCFDEIPMTPMHSFIHSWTVVLKRDYFMLTFGDALLLIFIVSVKM</sequence>
<keyword evidence="1" id="KW-0472">Membrane</keyword>
<dbReference type="EMBL" id="JYDP01000249">
    <property type="protein sequence ID" value="KRZ01980.1"/>
    <property type="molecule type" value="Genomic_DNA"/>
</dbReference>
<keyword evidence="1" id="KW-0812">Transmembrane</keyword>
<organism evidence="2 3">
    <name type="scientific">Trichinella zimbabwensis</name>
    <dbReference type="NCBI Taxonomy" id="268475"/>
    <lineage>
        <taxon>Eukaryota</taxon>
        <taxon>Metazoa</taxon>
        <taxon>Ecdysozoa</taxon>
        <taxon>Nematoda</taxon>
        <taxon>Enoplea</taxon>
        <taxon>Dorylaimia</taxon>
        <taxon>Trichinellida</taxon>
        <taxon>Trichinellidae</taxon>
        <taxon>Trichinella</taxon>
    </lineage>
</organism>
<evidence type="ECO:0000313" key="3">
    <source>
        <dbReference type="Proteomes" id="UP000055024"/>
    </source>
</evidence>
<feature type="transmembrane region" description="Helical" evidence="1">
    <location>
        <begin position="90"/>
        <end position="107"/>
    </location>
</feature>
<accession>A0A0V1GUP8</accession>
<dbReference type="AlphaFoldDB" id="A0A0V1GUP8"/>
<reference evidence="2 3" key="1">
    <citation type="submission" date="2015-01" db="EMBL/GenBank/DDBJ databases">
        <title>Evolution of Trichinella species and genotypes.</title>
        <authorList>
            <person name="Korhonen P.K."/>
            <person name="Edoardo P."/>
            <person name="Giuseppe L.R."/>
            <person name="Gasser R.B."/>
        </authorList>
    </citation>
    <scope>NUCLEOTIDE SEQUENCE [LARGE SCALE GENOMIC DNA]</scope>
    <source>
        <strain evidence="2">ISS1029</strain>
    </source>
</reference>
<keyword evidence="3" id="KW-1185">Reference proteome</keyword>
<dbReference type="Proteomes" id="UP000055024">
    <property type="component" value="Unassembled WGS sequence"/>
</dbReference>
<comment type="caution">
    <text evidence="2">The sequence shown here is derived from an EMBL/GenBank/DDBJ whole genome shotgun (WGS) entry which is preliminary data.</text>
</comment>
<protein>
    <submittedName>
        <fullName evidence="2">Uncharacterized protein</fullName>
    </submittedName>
</protein>
<evidence type="ECO:0000313" key="2">
    <source>
        <dbReference type="EMBL" id="KRZ01980.1"/>
    </source>
</evidence>
<feature type="transmembrane region" description="Helical" evidence="1">
    <location>
        <begin position="21"/>
        <end position="43"/>
    </location>
</feature>
<evidence type="ECO:0000256" key="1">
    <source>
        <dbReference type="SAM" id="Phobius"/>
    </source>
</evidence>
<keyword evidence="1" id="KW-1133">Transmembrane helix</keyword>